<name>A0A921G1S9_SPOPS</name>
<reference evidence="1" key="1">
    <citation type="journal article" date="2021" name="PeerJ">
        <title>Extensive microbial diversity within the chicken gut microbiome revealed by metagenomics and culture.</title>
        <authorList>
            <person name="Gilroy R."/>
            <person name="Ravi A."/>
            <person name="Getino M."/>
            <person name="Pursley I."/>
            <person name="Horton D.L."/>
            <person name="Alikhan N.F."/>
            <person name="Baker D."/>
            <person name="Gharbi K."/>
            <person name="Hall N."/>
            <person name="Watson M."/>
            <person name="Adriaenssens E.M."/>
            <person name="Foster-Nyarko E."/>
            <person name="Jarju S."/>
            <person name="Secka A."/>
            <person name="Antonio M."/>
            <person name="Oren A."/>
            <person name="Chaudhuri R.R."/>
            <person name="La Ragione R."/>
            <person name="Hildebrand F."/>
            <person name="Pallen M.J."/>
        </authorList>
    </citation>
    <scope>NUCLEOTIDE SEQUENCE</scope>
    <source>
        <strain evidence="1">CHK171-7178</strain>
    </source>
</reference>
<accession>A0A921G1S9</accession>
<organism evidence="1 2">
    <name type="scientific">Sporosarcina psychrophila</name>
    <name type="common">Bacillus psychrophilus</name>
    <dbReference type="NCBI Taxonomy" id="1476"/>
    <lineage>
        <taxon>Bacteria</taxon>
        <taxon>Bacillati</taxon>
        <taxon>Bacillota</taxon>
        <taxon>Bacilli</taxon>
        <taxon>Bacillales</taxon>
        <taxon>Caryophanaceae</taxon>
        <taxon>Sporosarcina</taxon>
    </lineage>
</organism>
<evidence type="ECO:0000313" key="1">
    <source>
        <dbReference type="EMBL" id="HJF33082.1"/>
    </source>
</evidence>
<evidence type="ECO:0008006" key="3">
    <source>
        <dbReference type="Google" id="ProtNLM"/>
    </source>
</evidence>
<dbReference type="EMBL" id="DYWT01000241">
    <property type="protein sequence ID" value="HJF33082.1"/>
    <property type="molecule type" value="Genomic_DNA"/>
</dbReference>
<reference evidence="1" key="2">
    <citation type="submission" date="2021-09" db="EMBL/GenBank/DDBJ databases">
        <authorList>
            <person name="Gilroy R."/>
        </authorList>
    </citation>
    <scope>NUCLEOTIDE SEQUENCE</scope>
    <source>
        <strain evidence="1">CHK171-7178</strain>
    </source>
</reference>
<sequence>ACLDCTNFCTSKQFLNEHEEHLDRTKEILNRAKQNQWQRQVETNERVKNRLEQIIHSLKETN</sequence>
<feature type="non-terminal residue" evidence="1">
    <location>
        <position position="1"/>
    </location>
</feature>
<dbReference type="Proteomes" id="UP000698173">
    <property type="component" value="Unassembled WGS sequence"/>
</dbReference>
<protein>
    <recommendedName>
        <fullName evidence="3">Transposase</fullName>
    </recommendedName>
</protein>
<dbReference type="AlphaFoldDB" id="A0A921G1S9"/>
<proteinExistence type="predicted"/>
<comment type="caution">
    <text evidence="1">The sequence shown here is derived from an EMBL/GenBank/DDBJ whole genome shotgun (WGS) entry which is preliminary data.</text>
</comment>
<gene>
    <name evidence="1" type="ORF">K8V56_15075</name>
</gene>
<evidence type="ECO:0000313" key="2">
    <source>
        <dbReference type="Proteomes" id="UP000698173"/>
    </source>
</evidence>